<comment type="caution">
    <text evidence="1">The sequence shown here is derived from an EMBL/GenBank/DDBJ whole genome shotgun (WGS) entry which is preliminary data.</text>
</comment>
<accession>A0A7J9C2E9</accession>
<organism evidence="1 2">
    <name type="scientific">Gossypium gossypioides</name>
    <name type="common">Mexican cotton</name>
    <name type="synonym">Selera gossypioides</name>
    <dbReference type="NCBI Taxonomy" id="34282"/>
    <lineage>
        <taxon>Eukaryota</taxon>
        <taxon>Viridiplantae</taxon>
        <taxon>Streptophyta</taxon>
        <taxon>Embryophyta</taxon>
        <taxon>Tracheophyta</taxon>
        <taxon>Spermatophyta</taxon>
        <taxon>Magnoliopsida</taxon>
        <taxon>eudicotyledons</taxon>
        <taxon>Gunneridae</taxon>
        <taxon>Pentapetalae</taxon>
        <taxon>rosids</taxon>
        <taxon>malvids</taxon>
        <taxon>Malvales</taxon>
        <taxon>Malvaceae</taxon>
        <taxon>Malvoideae</taxon>
        <taxon>Gossypium</taxon>
    </lineage>
</organism>
<dbReference type="AlphaFoldDB" id="A0A7J9C2E9"/>
<sequence>MRYSTLGMIQKKKYLSAPPPIFYEENGSFYRRIRKKMGSNLLWE</sequence>
<name>A0A7J9C2E9_GOSGO</name>
<dbReference type="Proteomes" id="UP000593579">
    <property type="component" value="Unassembled WGS sequence"/>
</dbReference>
<dbReference type="EMBL" id="JABEZY010000007">
    <property type="protein sequence ID" value="MBA0742435.1"/>
    <property type="molecule type" value="Genomic_DNA"/>
</dbReference>
<proteinExistence type="predicted"/>
<reference evidence="1 2" key="1">
    <citation type="journal article" date="2019" name="Genome Biol. Evol.">
        <title>Insights into the evolution of the New World diploid cottons (Gossypium, subgenus Houzingenia) based on genome sequencing.</title>
        <authorList>
            <person name="Grover C.E."/>
            <person name="Arick M.A. 2nd"/>
            <person name="Thrash A."/>
            <person name="Conover J.L."/>
            <person name="Sanders W.S."/>
            <person name="Peterson D.G."/>
            <person name="Frelichowski J.E."/>
            <person name="Scheffler J.A."/>
            <person name="Scheffler B.E."/>
            <person name="Wendel J.F."/>
        </authorList>
    </citation>
    <scope>NUCLEOTIDE SEQUENCE [LARGE SCALE GENOMIC DNA]</scope>
    <source>
        <strain evidence="1">5</strain>
        <tissue evidence="1">Leaf</tissue>
    </source>
</reference>
<keyword evidence="2" id="KW-1185">Reference proteome</keyword>
<evidence type="ECO:0000313" key="2">
    <source>
        <dbReference type="Proteomes" id="UP000593579"/>
    </source>
</evidence>
<evidence type="ECO:0000313" key="1">
    <source>
        <dbReference type="EMBL" id="MBA0742435.1"/>
    </source>
</evidence>
<protein>
    <submittedName>
        <fullName evidence="1">Uncharacterized protein</fullName>
    </submittedName>
</protein>
<gene>
    <name evidence="1" type="ORF">Gogos_015492</name>
</gene>